<dbReference type="RefSeq" id="WP_089172820.1">
    <property type="nucleotide sequence ID" value="NZ_JACXWY010000010.1"/>
</dbReference>
<keyword evidence="2" id="KW-1185">Reference proteome</keyword>
<proteinExistence type="predicted"/>
<dbReference type="AlphaFoldDB" id="A0A927E9R4"/>
<organism evidence="1 2">
    <name type="scientific">Bosea spartocytisi</name>
    <dbReference type="NCBI Taxonomy" id="2773451"/>
    <lineage>
        <taxon>Bacteria</taxon>
        <taxon>Pseudomonadati</taxon>
        <taxon>Pseudomonadota</taxon>
        <taxon>Alphaproteobacteria</taxon>
        <taxon>Hyphomicrobiales</taxon>
        <taxon>Boseaceae</taxon>
        <taxon>Bosea</taxon>
    </lineage>
</organism>
<evidence type="ECO:0000313" key="2">
    <source>
        <dbReference type="Proteomes" id="UP000619295"/>
    </source>
</evidence>
<dbReference type="EMBL" id="JACXWY010000010">
    <property type="protein sequence ID" value="MBD3847353.1"/>
    <property type="molecule type" value="Genomic_DNA"/>
</dbReference>
<name>A0A927E9R4_9HYPH</name>
<protein>
    <submittedName>
        <fullName evidence="1">Uncharacterized protein</fullName>
    </submittedName>
</protein>
<reference evidence="1" key="1">
    <citation type="submission" date="2020-09" db="EMBL/GenBank/DDBJ databases">
        <title>Bosea spartocytisi sp. nov. a root nodule endophyte of Spartocytisus supranubius in the high mountain ecosystem fo the Teide National Park (Canary Islands, Spain).</title>
        <authorList>
            <person name="Pulido-Suarez L."/>
            <person name="Peix A."/>
            <person name="Igual J.M."/>
            <person name="Socas-Perez N."/>
            <person name="Velazquez E."/>
            <person name="Flores-Felix J.D."/>
            <person name="Leon-Barrios M."/>
        </authorList>
    </citation>
    <scope>NUCLEOTIDE SEQUENCE</scope>
    <source>
        <strain evidence="1">SSUT16</strain>
    </source>
</reference>
<dbReference type="Proteomes" id="UP000619295">
    <property type="component" value="Unassembled WGS sequence"/>
</dbReference>
<evidence type="ECO:0000313" key="1">
    <source>
        <dbReference type="EMBL" id="MBD3847353.1"/>
    </source>
</evidence>
<comment type="caution">
    <text evidence="1">The sequence shown here is derived from an EMBL/GenBank/DDBJ whole genome shotgun (WGS) entry which is preliminary data.</text>
</comment>
<accession>A0A927E9R4</accession>
<sequence>MGQLLWQTISVSTATEIVMPTEWKLTMRQLRQMLRLAEADGADMHFISLVTLDVLHDFSLDPLVTSAWTEHSLHRQEAETIHDRRSETEG</sequence>
<gene>
    <name evidence="1" type="ORF">IED13_16735</name>
</gene>